<keyword evidence="12 14" id="KW-0030">Aminoacyl-tRNA synthetase</keyword>
<dbReference type="HAMAP" id="MF_00041">
    <property type="entry name" value="Cys_tRNA_synth"/>
    <property type="match status" value="1"/>
</dbReference>
<dbReference type="GO" id="GO:0006423">
    <property type="term" value="P:cysteinyl-tRNA aminoacylation"/>
    <property type="evidence" value="ECO:0007669"/>
    <property type="project" value="UniProtKB-UniRule"/>
</dbReference>
<dbReference type="SMART" id="SM00840">
    <property type="entry name" value="DALR_2"/>
    <property type="match status" value="1"/>
</dbReference>
<dbReference type="Proteomes" id="UP000231648">
    <property type="component" value="Unassembled WGS sequence"/>
</dbReference>
<evidence type="ECO:0000256" key="2">
    <source>
        <dbReference type="ARBA" id="ARBA00004496"/>
    </source>
</evidence>
<evidence type="ECO:0000313" key="16">
    <source>
        <dbReference type="EMBL" id="PJE57754.1"/>
    </source>
</evidence>
<proteinExistence type="inferred from homology"/>
<dbReference type="FunFam" id="3.40.50.620:FF:000130">
    <property type="entry name" value="Cysteine--tRNA ligase"/>
    <property type="match status" value="1"/>
</dbReference>
<dbReference type="PRINTS" id="PR00983">
    <property type="entry name" value="TRNASYNTHCYS"/>
</dbReference>
<sequence length="450" mass="52664">MAIKLYNTLTRKKENFKPIKDKKVHIFVCGPTVFDYMHIGHAKTYIQFDVIVKYLRFKGYNVFYLQNITDLDDKIIKRAKEEKKKPLELARKFEKYYHEDEKKLGITAVTKYARATKYIKQIGKQTETLIKKGYAYKISDGYYFDIKKFKDYGKLSKRTALGAEDAVSRIDESVEKRNKGDFCLWKFSKSGEPSWDTKLGKGRPGWHIEDTAITKTHFGPQYDIHGGARDLIFPHHEAEIAQMESASGKKPLVRYWLHTGFLNVGGQKMSKSLGNFITVRDALKEYNYKNLRFFYISNHYRNPINFTKKALETAKNGLERLNDFVNHIKNGKKDDLKMLKKLKEKFFKTMDDDFDTVKALAIIFDFIRTSYKKNVGAKKTFNFFKEIDKIFGVLGLEEEKIPQQVKKLVAEREKARKNKDFKKSDELRAKIKSLGYWLEDTTEGPKIKKI</sequence>
<dbReference type="Pfam" id="PF01406">
    <property type="entry name" value="tRNA-synt_1e"/>
    <property type="match status" value="1"/>
</dbReference>
<evidence type="ECO:0000259" key="15">
    <source>
        <dbReference type="SMART" id="SM00840"/>
    </source>
</evidence>
<keyword evidence="9" id="KW-0862">Zinc</keyword>
<evidence type="ECO:0000256" key="8">
    <source>
        <dbReference type="ARBA" id="ARBA00022741"/>
    </source>
</evidence>
<dbReference type="Pfam" id="PF09190">
    <property type="entry name" value="DALR_2"/>
    <property type="match status" value="1"/>
</dbReference>
<dbReference type="GO" id="GO:0004817">
    <property type="term" value="F:cysteine-tRNA ligase activity"/>
    <property type="evidence" value="ECO:0007669"/>
    <property type="project" value="UniProtKB-UniRule"/>
</dbReference>
<protein>
    <recommendedName>
        <fullName evidence="14">Cysteine--tRNA ligase</fullName>
        <ecNumber evidence="14">6.1.1.16</ecNumber>
    </recommendedName>
    <alternativeName>
        <fullName evidence="14">Cysteinyl-tRNA synthetase</fullName>
        <shortName evidence="14">CysRS</shortName>
    </alternativeName>
</protein>
<dbReference type="GO" id="GO:0005524">
    <property type="term" value="F:ATP binding"/>
    <property type="evidence" value="ECO:0007669"/>
    <property type="project" value="UniProtKB-UniRule"/>
</dbReference>
<evidence type="ECO:0000256" key="1">
    <source>
        <dbReference type="ARBA" id="ARBA00001947"/>
    </source>
</evidence>
<comment type="subunit">
    <text evidence="4 14">Monomer.</text>
</comment>
<gene>
    <name evidence="14" type="primary">cysS</name>
    <name evidence="16" type="ORF">COU82_00340</name>
</gene>
<dbReference type="InterPro" id="IPR014729">
    <property type="entry name" value="Rossmann-like_a/b/a_fold"/>
</dbReference>
<dbReference type="PANTHER" id="PTHR10890:SF3">
    <property type="entry name" value="CYSTEINE--TRNA LIGASE, CYTOPLASMIC"/>
    <property type="match status" value="1"/>
</dbReference>
<dbReference type="EC" id="6.1.1.16" evidence="14"/>
<dbReference type="InterPro" id="IPR009080">
    <property type="entry name" value="tRNAsynth_Ia_anticodon-bd"/>
</dbReference>
<comment type="cofactor">
    <cofactor evidence="1">
        <name>Zn(2+)</name>
        <dbReference type="ChEBI" id="CHEBI:29105"/>
    </cofactor>
</comment>
<dbReference type="SUPFAM" id="SSF47323">
    <property type="entry name" value="Anticodon-binding domain of a subclass of class I aminoacyl-tRNA synthetases"/>
    <property type="match status" value="1"/>
</dbReference>
<evidence type="ECO:0000256" key="9">
    <source>
        <dbReference type="ARBA" id="ARBA00022833"/>
    </source>
</evidence>
<keyword evidence="5 14" id="KW-0963">Cytoplasm</keyword>
<evidence type="ECO:0000256" key="11">
    <source>
        <dbReference type="ARBA" id="ARBA00022917"/>
    </source>
</evidence>
<keyword evidence="7" id="KW-0479">Metal-binding</keyword>
<dbReference type="Gene3D" id="1.20.120.1910">
    <property type="entry name" value="Cysteine-tRNA ligase, C-terminal anti-codon recognition domain"/>
    <property type="match status" value="1"/>
</dbReference>
<evidence type="ECO:0000313" key="17">
    <source>
        <dbReference type="Proteomes" id="UP000231648"/>
    </source>
</evidence>
<accession>A0A2M8KCX9</accession>
<evidence type="ECO:0000256" key="4">
    <source>
        <dbReference type="ARBA" id="ARBA00011245"/>
    </source>
</evidence>
<comment type="similarity">
    <text evidence="3 14">Belongs to the class-I aminoacyl-tRNA synthetase family.</text>
</comment>
<keyword evidence="10 14" id="KW-0067">ATP-binding</keyword>
<evidence type="ECO:0000256" key="5">
    <source>
        <dbReference type="ARBA" id="ARBA00022490"/>
    </source>
</evidence>
<keyword evidence="11 14" id="KW-0648">Protein biosynthesis</keyword>
<dbReference type="Gene3D" id="3.40.50.620">
    <property type="entry name" value="HUPs"/>
    <property type="match status" value="1"/>
</dbReference>
<organism evidence="16 17">
    <name type="scientific">Candidatus Portnoybacteria bacterium CG10_big_fil_rev_8_21_14_0_10_38_18</name>
    <dbReference type="NCBI Taxonomy" id="1974813"/>
    <lineage>
        <taxon>Bacteria</taxon>
        <taxon>Candidatus Portnoyibacteriota</taxon>
    </lineage>
</organism>
<evidence type="ECO:0000256" key="10">
    <source>
        <dbReference type="ARBA" id="ARBA00022840"/>
    </source>
</evidence>
<dbReference type="EMBL" id="PFDX01000003">
    <property type="protein sequence ID" value="PJE57754.1"/>
    <property type="molecule type" value="Genomic_DNA"/>
</dbReference>
<evidence type="ECO:0000256" key="14">
    <source>
        <dbReference type="HAMAP-Rule" id="MF_00041"/>
    </source>
</evidence>
<dbReference type="Pfam" id="PF23493">
    <property type="entry name" value="CysS_C"/>
    <property type="match status" value="1"/>
</dbReference>
<comment type="caution">
    <text evidence="14">Lacks conserved residue(s) required for the propagation of feature annotation.</text>
</comment>
<reference evidence="17" key="1">
    <citation type="submission" date="2017-09" db="EMBL/GenBank/DDBJ databases">
        <title>Depth-based differentiation of microbial function through sediment-hosted aquifers and enrichment of novel symbionts in the deep terrestrial subsurface.</title>
        <authorList>
            <person name="Probst A.J."/>
            <person name="Ladd B."/>
            <person name="Jarett J.K."/>
            <person name="Geller-Mcgrath D.E."/>
            <person name="Sieber C.M.K."/>
            <person name="Emerson J.B."/>
            <person name="Anantharaman K."/>
            <person name="Thomas B.C."/>
            <person name="Malmstrom R."/>
            <person name="Stieglmeier M."/>
            <person name="Klingl A."/>
            <person name="Woyke T."/>
            <person name="Ryan C.M."/>
            <person name="Banfield J.F."/>
        </authorList>
    </citation>
    <scope>NUCLEOTIDE SEQUENCE [LARGE SCALE GENOMIC DNA]</scope>
</reference>
<comment type="subcellular location">
    <subcellularLocation>
        <location evidence="2 14">Cytoplasm</location>
    </subcellularLocation>
</comment>
<evidence type="ECO:0000256" key="7">
    <source>
        <dbReference type="ARBA" id="ARBA00022723"/>
    </source>
</evidence>
<dbReference type="InterPro" id="IPR032678">
    <property type="entry name" value="tRNA-synt_1_cat_dom"/>
</dbReference>
<feature type="binding site" evidence="14">
    <location>
        <position position="271"/>
    </location>
    <ligand>
        <name>ATP</name>
        <dbReference type="ChEBI" id="CHEBI:30616"/>
    </ligand>
</feature>
<evidence type="ECO:0000256" key="12">
    <source>
        <dbReference type="ARBA" id="ARBA00023146"/>
    </source>
</evidence>
<dbReference type="GO" id="GO:0046872">
    <property type="term" value="F:metal ion binding"/>
    <property type="evidence" value="ECO:0007669"/>
    <property type="project" value="UniProtKB-KW"/>
</dbReference>
<feature type="short sequence motif" description="'HIGH' region" evidence="14">
    <location>
        <begin position="31"/>
        <end position="41"/>
    </location>
</feature>
<dbReference type="AlphaFoldDB" id="A0A2M8KCX9"/>
<name>A0A2M8KCX9_9BACT</name>
<dbReference type="InterPro" id="IPR015803">
    <property type="entry name" value="Cys-tRNA-ligase"/>
</dbReference>
<comment type="caution">
    <text evidence="16">The sequence shown here is derived from an EMBL/GenBank/DDBJ whole genome shotgun (WGS) entry which is preliminary data.</text>
</comment>
<evidence type="ECO:0000256" key="6">
    <source>
        <dbReference type="ARBA" id="ARBA00022598"/>
    </source>
</evidence>
<dbReference type="InterPro" id="IPR056411">
    <property type="entry name" value="CysS_C"/>
</dbReference>
<evidence type="ECO:0000256" key="3">
    <source>
        <dbReference type="ARBA" id="ARBA00005594"/>
    </source>
</evidence>
<dbReference type="CDD" id="cd00672">
    <property type="entry name" value="CysRS_core"/>
    <property type="match status" value="1"/>
</dbReference>
<keyword evidence="6 14" id="KW-0436">Ligase</keyword>
<dbReference type="InterPro" id="IPR024909">
    <property type="entry name" value="Cys-tRNA/MSH_ligase"/>
</dbReference>
<comment type="catalytic activity">
    <reaction evidence="13 14">
        <text>tRNA(Cys) + L-cysteine + ATP = L-cysteinyl-tRNA(Cys) + AMP + diphosphate</text>
        <dbReference type="Rhea" id="RHEA:17773"/>
        <dbReference type="Rhea" id="RHEA-COMP:9661"/>
        <dbReference type="Rhea" id="RHEA-COMP:9679"/>
        <dbReference type="ChEBI" id="CHEBI:30616"/>
        <dbReference type="ChEBI" id="CHEBI:33019"/>
        <dbReference type="ChEBI" id="CHEBI:35235"/>
        <dbReference type="ChEBI" id="CHEBI:78442"/>
        <dbReference type="ChEBI" id="CHEBI:78517"/>
        <dbReference type="ChEBI" id="CHEBI:456215"/>
        <dbReference type="EC" id="6.1.1.16"/>
    </reaction>
</comment>
<dbReference type="InterPro" id="IPR015273">
    <property type="entry name" value="Cys-tRNA-synt_Ia_DALR"/>
</dbReference>
<keyword evidence="8 14" id="KW-0547">Nucleotide-binding</keyword>
<feature type="short sequence motif" description="'KMSKS' region" evidence="14">
    <location>
        <begin position="268"/>
        <end position="272"/>
    </location>
</feature>
<evidence type="ECO:0000256" key="13">
    <source>
        <dbReference type="ARBA" id="ARBA00047398"/>
    </source>
</evidence>
<feature type="domain" description="Cysteinyl-tRNA synthetase class Ia DALR" evidence="15">
    <location>
        <begin position="345"/>
        <end position="405"/>
    </location>
</feature>
<dbReference type="GO" id="GO:0005737">
    <property type="term" value="C:cytoplasm"/>
    <property type="evidence" value="ECO:0007669"/>
    <property type="project" value="UniProtKB-SubCell"/>
</dbReference>
<dbReference type="PANTHER" id="PTHR10890">
    <property type="entry name" value="CYSTEINYL-TRNA SYNTHETASE"/>
    <property type="match status" value="1"/>
</dbReference>
<dbReference type="SUPFAM" id="SSF52374">
    <property type="entry name" value="Nucleotidylyl transferase"/>
    <property type="match status" value="1"/>
</dbReference>
<dbReference type="NCBIfam" id="TIGR00435">
    <property type="entry name" value="cysS"/>
    <property type="match status" value="1"/>
</dbReference>